<dbReference type="SUPFAM" id="SSF47370">
    <property type="entry name" value="Bromodomain"/>
    <property type="match status" value="1"/>
</dbReference>
<sequence length="219" mass="25182">MEAKGGSGYRSVREIYADVRLIFKNAMKYNDERDDVHVMAKTLLGKVDEKWLQLLPKVDEEEKNQKEEEADAQIDMQLAQEATHARITKDLNIELEKVDRDLEELRDIVIQNCRRMSTEEKKKLSSALTSLSPEDLDKALLIVSHDYPSFHATSQEVDLDIDSLSESTLWKLKFFVKGALQFQNKTSASMGGNNHPHNNNNKRKIYNALAKSFQKRSKK</sequence>
<gene>
    <name evidence="5" type="ORF">POM88_026510</name>
</gene>
<organism evidence="5 6">
    <name type="scientific">Heracleum sosnowskyi</name>
    <dbReference type="NCBI Taxonomy" id="360622"/>
    <lineage>
        <taxon>Eukaryota</taxon>
        <taxon>Viridiplantae</taxon>
        <taxon>Streptophyta</taxon>
        <taxon>Embryophyta</taxon>
        <taxon>Tracheophyta</taxon>
        <taxon>Spermatophyta</taxon>
        <taxon>Magnoliopsida</taxon>
        <taxon>eudicotyledons</taxon>
        <taxon>Gunneridae</taxon>
        <taxon>Pentapetalae</taxon>
        <taxon>asterids</taxon>
        <taxon>campanulids</taxon>
        <taxon>Apiales</taxon>
        <taxon>Apiaceae</taxon>
        <taxon>Apioideae</taxon>
        <taxon>apioid superclade</taxon>
        <taxon>Tordylieae</taxon>
        <taxon>Tordyliinae</taxon>
        <taxon>Heracleum</taxon>
    </lineage>
</organism>
<keyword evidence="6" id="KW-1185">Reference proteome</keyword>
<dbReference type="PROSITE" id="PS51525">
    <property type="entry name" value="NET"/>
    <property type="match status" value="1"/>
</dbReference>
<dbReference type="InterPro" id="IPR036427">
    <property type="entry name" value="Bromodomain-like_sf"/>
</dbReference>
<feature type="domain" description="NET" evidence="4">
    <location>
        <begin position="106"/>
        <end position="187"/>
    </location>
</feature>
<dbReference type="AlphaFoldDB" id="A0AAD8I761"/>
<evidence type="ECO:0000256" key="2">
    <source>
        <dbReference type="ARBA" id="ARBA00023117"/>
    </source>
</evidence>
<dbReference type="InterPro" id="IPR001487">
    <property type="entry name" value="Bromodomain"/>
</dbReference>
<dbReference type="Pfam" id="PF17035">
    <property type="entry name" value="BET"/>
    <property type="match status" value="1"/>
</dbReference>
<reference evidence="5" key="1">
    <citation type="submission" date="2023-02" db="EMBL/GenBank/DDBJ databases">
        <title>Genome of toxic invasive species Heracleum sosnowskyi carries increased number of genes despite the absence of recent whole-genome duplications.</title>
        <authorList>
            <person name="Schelkunov M."/>
            <person name="Shtratnikova V."/>
            <person name="Makarenko M."/>
            <person name="Klepikova A."/>
            <person name="Omelchenko D."/>
            <person name="Novikova G."/>
            <person name="Obukhova E."/>
            <person name="Bogdanov V."/>
            <person name="Penin A."/>
            <person name="Logacheva M."/>
        </authorList>
    </citation>
    <scope>NUCLEOTIDE SEQUENCE</scope>
    <source>
        <strain evidence="5">Hsosn_3</strain>
        <tissue evidence="5">Leaf</tissue>
    </source>
</reference>
<dbReference type="Gene3D" id="1.20.1270.220">
    <property type="match status" value="1"/>
</dbReference>
<dbReference type="InterPro" id="IPR027353">
    <property type="entry name" value="NET_dom"/>
</dbReference>
<evidence type="ECO:0000313" key="6">
    <source>
        <dbReference type="Proteomes" id="UP001237642"/>
    </source>
</evidence>
<dbReference type="Gene3D" id="1.20.920.10">
    <property type="entry name" value="Bromodomain-like"/>
    <property type="match status" value="1"/>
</dbReference>
<dbReference type="InterPro" id="IPR038336">
    <property type="entry name" value="NET_sf"/>
</dbReference>
<dbReference type="Pfam" id="PF00439">
    <property type="entry name" value="Bromodomain"/>
    <property type="match status" value="1"/>
</dbReference>
<evidence type="ECO:0000256" key="1">
    <source>
        <dbReference type="ARBA" id="ARBA00023015"/>
    </source>
</evidence>
<evidence type="ECO:0000313" key="5">
    <source>
        <dbReference type="EMBL" id="KAK1379766.1"/>
    </source>
</evidence>
<evidence type="ECO:0000256" key="3">
    <source>
        <dbReference type="ARBA" id="ARBA00023163"/>
    </source>
</evidence>
<dbReference type="PANTHER" id="PTHR45926">
    <property type="entry name" value="OSJNBA0053K19.4 PROTEIN"/>
    <property type="match status" value="1"/>
</dbReference>
<evidence type="ECO:0000259" key="4">
    <source>
        <dbReference type="PROSITE" id="PS51525"/>
    </source>
</evidence>
<name>A0AAD8I761_9APIA</name>
<protein>
    <submittedName>
        <fullName evidence="5">Transcription factor GTE1</fullName>
    </submittedName>
</protein>
<keyword evidence="1" id="KW-0805">Transcription regulation</keyword>
<accession>A0AAD8I761</accession>
<dbReference type="EMBL" id="JAUIZM010000006">
    <property type="protein sequence ID" value="KAK1379766.1"/>
    <property type="molecule type" value="Genomic_DNA"/>
</dbReference>
<keyword evidence="2" id="KW-0103">Bromodomain</keyword>
<proteinExistence type="predicted"/>
<reference evidence="5" key="2">
    <citation type="submission" date="2023-05" db="EMBL/GenBank/DDBJ databases">
        <authorList>
            <person name="Schelkunov M.I."/>
        </authorList>
    </citation>
    <scope>NUCLEOTIDE SEQUENCE</scope>
    <source>
        <strain evidence="5">Hsosn_3</strain>
        <tissue evidence="5">Leaf</tissue>
    </source>
</reference>
<comment type="caution">
    <text evidence="5">The sequence shown here is derived from an EMBL/GenBank/DDBJ whole genome shotgun (WGS) entry which is preliminary data.</text>
</comment>
<dbReference type="Proteomes" id="UP001237642">
    <property type="component" value="Unassembled WGS sequence"/>
</dbReference>
<keyword evidence="3" id="KW-0804">Transcription</keyword>